<dbReference type="PANTHER" id="PTHR33802:SF1">
    <property type="entry name" value="XK-RELATED PROTEIN"/>
    <property type="match status" value="1"/>
</dbReference>
<keyword evidence="3" id="KW-1185">Reference proteome</keyword>
<comment type="caution">
    <text evidence="2">The sequence shown here is derived from an EMBL/GenBank/DDBJ whole genome shotgun (WGS) entry which is preliminary data.</text>
</comment>
<feature type="transmembrane region" description="Helical" evidence="1">
    <location>
        <begin position="200"/>
        <end position="225"/>
    </location>
</feature>
<gene>
    <name evidence="2" type="ORF">GSLYS_00004896001</name>
</gene>
<feature type="transmembrane region" description="Helical" evidence="1">
    <location>
        <begin position="124"/>
        <end position="144"/>
    </location>
</feature>
<dbReference type="AlphaFoldDB" id="A0AAV2HF67"/>
<sequence>MLYPILSITNFIFMVAQFVINALSSAGPDGTVFINKTGDLSATFDTAVTPAGWTFSIWGFIYAWQALWVIYSVVNICRKGQNGRACENPRFLPYTLFIICIIVCCANITWLITFDRQEIEASCAVLIAYGLLMYLALFVSYYALDKASPELVNQKRTKDIWLTRVLVHNGLSIQATWVTIATLLNVAMVMTYSGDKLVEYHTAGTVILAILSAEIAVYSFVDFFLLDRYTRYTITPYIVVVVALSGSITKHFEMGERNSIFRIVLLAIAAALLLLKIVVTVIKHFKKQRYVSHYEPTIGEKQPGGRYV</sequence>
<keyword evidence="1" id="KW-0472">Membrane</keyword>
<evidence type="ECO:0008006" key="4">
    <source>
        <dbReference type="Google" id="ProtNLM"/>
    </source>
</evidence>
<protein>
    <recommendedName>
        <fullName evidence="4">Envelope glycoprotein M</fullName>
    </recommendedName>
</protein>
<reference evidence="2 3" key="1">
    <citation type="submission" date="2024-04" db="EMBL/GenBank/DDBJ databases">
        <authorList>
            <consortium name="Genoscope - CEA"/>
            <person name="William W."/>
        </authorList>
    </citation>
    <scope>NUCLEOTIDE SEQUENCE [LARGE SCALE GENOMIC DNA]</scope>
</reference>
<feature type="transmembrane region" description="Helical" evidence="1">
    <location>
        <begin position="50"/>
        <end position="71"/>
    </location>
</feature>
<proteinExistence type="predicted"/>
<keyword evidence="1" id="KW-1133">Transmembrane helix</keyword>
<feature type="transmembrane region" description="Helical" evidence="1">
    <location>
        <begin position="260"/>
        <end position="282"/>
    </location>
</feature>
<accession>A0AAV2HF67</accession>
<evidence type="ECO:0000256" key="1">
    <source>
        <dbReference type="SAM" id="Phobius"/>
    </source>
</evidence>
<feature type="transmembrane region" description="Helical" evidence="1">
    <location>
        <begin position="165"/>
        <end position="188"/>
    </location>
</feature>
<dbReference type="EMBL" id="CAXITT010000075">
    <property type="protein sequence ID" value="CAL1530771.1"/>
    <property type="molecule type" value="Genomic_DNA"/>
</dbReference>
<feature type="transmembrane region" description="Helical" evidence="1">
    <location>
        <begin position="232"/>
        <end position="248"/>
    </location>
</feature>
<dbReference type="Proteomes" id="UP001497497">
    <property type="component" value="Unassembled WGS sequence"/>
</dbReference>
<keyword evidence="1" id="KW-0812">Transmembrane</keyword>
<dbReference type="PANTHER" id="PTHR33802">
    <property type="entry name" value="SI:CH211-161H7.5-RELATED"/>
    <property type="match status" value="1"/>
</dbReference>
<feature type="transmembrane region" description="Helical" evidence="1">
    <location>
        <begin position="91"/>
        <end position="112"/>
    </location>
</feature>
<evidence type="ECO:0000313" key="2">
    <source>
        <dbReference type="EMBL" id="CAL1530771.1"/>
    </source>
</evidence>
<organism evidence="2 3">
    <name type="scientific">Lymnaea stagnalis</name>
    <name type="common">Great pond snail</name>
    <name type="synonym">Helix stagnalis</name>
    <dbReference type="NCBI Taxonomy" id="6523"/>
    <lineage>
        <taxon>Eukaryota</taxon>
        <taxon>Metazoa</taxon>
        <taxon>Spiralia</taxon>
        <taxon>Lophotrochozoa</taxon>
        <taxon>Mollusca</taxon>
        <taxon>Gastropoda</taxon>
        <taxon>Heterobranchia</taxon>
        <taxon>Euthyneura</taxon>
        <taxon>Panpulmonata</taxon>
        <taxon>Hygrophila</taxon>
        <taxon>Lymnaeoidea</taxon>
        <taxon>Lymnaeidae</taxon>
        <taxon>Lymnaea</taxon>
    </lineage>
</organism>
<evidence type="ECO:0000313" key="3">
    <source>
        <dbReference type="Proteomes" id="UP001497497"/>
    </source>
</evidence>
<name>A0AAV2HF67_LYMST</name>